<dbReference type="GO" id="GO:0046872">
    <property type="term" value="F:metal ion binding"/>
    <property type="evidence" value="ECO:0007669"/>
    <property type="project" value="UniProtKB-KW"/>
</dbReference>
<dbReference type="InterPro" id="IPR027417">
    <property type="entry name" value="P-loop_NTPase"/>
</dbReference>
<dbReference type="Gene3D" id="3.30.70.20">
    <property type="match status" value="1"/>
</dbReference>
<evidence type="ECO:0000256" key="2">
    <source>
        <dbReference type="ARBA" id="ARBA00023004"/>
    </source>
</evidence>
<keyword evidence="6" id="KW-1185">Reference proteome</keyword>
<evidence type="ECO:0000256" key="3">
    <source>
        <dbReference type="ARBA" id="ARBA00023014"/>
    </source>
</evidence>
<sequence length="291" mass="32410">MSYKIAICSGKGGTGKTTVAVNLFSTIQTKWTKNVQLVDCDVEEPNDLLFFKDAKIINRSIVNQSVPVIDESQCTFCRKCEEYCEFNAISIIPSVKYASVDPNMCHSCGACLHACKFGAIQEHQHPIGELTNYSRGNQTDILEGSLKIGSPMQTKIIKDLKANASEESDILIYDAPPGTSCPVVETVSAADFVILVTEPTPFGLYDLRLTVNLMKEMQKDFGIVVNKAGLGDREVYAYLKEEEIELLAEIPFNREYAGQYAQGKLLSDIPPLIEQEYMKLAIYLKNRMNHD</sequence>
<gene>
    <name evidence="5" type="ORF">DF185_00615</name>
</gene>
<accession>A0A2V4A5H7</accession>
<dbReference type="InterPro" id="IPR017896">
    <property type="entry name" value="4Fe4S_Fe-S-bd"/>
</dbReference>
<dbReference type="InterPro" id="IPR002586">
    <property type="entry name" value="CobQ/CobB/MinD/ParA_Nub-bd_dom"/>
</dbReference>
<evidence type="ECO:0000256" key="1">
    <source>
        <dbReference type="ARBA" id="ARBA00022723"/>
    </source>
</evidence>
<dbReference type="GO" id="GO:0051536">
    <property type="term" value="F:iron-sulfur cluster binding"/>
    <property type="evidence" value="ECO:0007669"/>
    <property type="project" value="UniProtKB-KW"/>
</dbReference>
<keyword evidence="3" id="KW-0411">Iron-sulfur</keyword>
<evidence type="ECO:0000313" key="5">
    <source>
        <dbReference type="EMBL" id="PXY02630.1"/>
    </source>
</evidence>
<organism evidence="5 6">
    <name type="scientific">Marinifilum breve</name>
    <dbReference type="NCBI Taxonomy" id="2184082"/>
    <lineage>
        <taxon>Bacteria</taxon>
        <taxon>Pseudomonadati</taxon>
        <taxon>Bacteroidota</taxon>
        <taxon>Bacteroidia</taxon>
        <taxon>Marinilabiliales</taxon>
        <taxon>Marinifilaceae</taxon>
    </lineage>
</organism>
<dbReference type="InterPro" id="IPR017900">
    <property type="entry name" value="4Fe4S_Fe_S_CS"/>
</dbReference>
<protein>
    <submittedName>
        <fullName evidence="5">Cobyrinic acid a,c-diamide synthase</fullName>
    </submittedName>
</protein>
<evidence type="ECO:0000313" key="6">
    <source>
        <dbReference type="Proteomes" id="UP000248079"/>
    </source>
</evidence>
<dbReference type="PANTHER" id="PTHR43063">
    <property type="entry name" value="4FE-4S CLUSTER CONTAINING PARA FAMILY ATPASE PROTEIN"/>
    <property type="match status" value="1"/>
</dbReference>
<dbReference type="EMBL" id="QFLI01000001">
    <property type="protein sequence ID" value="PXY02630.1"/>
    <property type="molecule type" value="Genomic_DNA"/>
</dbReference>
<dbReference type="PROSITE" id="PS00198">
    <property type="entry name" value="4FE4S_FER_1"/>
    <property type="match status" value="1"/>
</dbReference>
<keyword evidence="1" id="KW-0479">Metal-binding</keyword>
<dbReference type="SUPFAM" id="SSF52540">
    <property type="entry name" value="P-loop containing nucleoside triphosphate hydrolases"/>
    <property type="match status" value="1"/>
</dbReference>
<feature type="domain" description="4Fe-4S ferredoxin-type" evidence="4">
    <location>
        <begin position="96"/>
        <end position="125"/>
    </location>
</feature>
<dbReference type="RefSeq" id="WP_110358791.1">
    <property type="nucleotide sequence ID" value="NZ_QFLI01000001.1"/>
</dbReference>
<dbReference type="PROSITE" id="PS51379">
    <property type="entry name" value="4FE4S_FER_2"/>
    <property type="match status" value="2"/>
</dbReference>
<dbReference type="Pfam" id="PF00037">
    <property type="entry name" value="Fer4"/>
    <property type="match status" value="2"/>
</dbReference>
<dbReference type="AlphaFoldDB" id="A0A2V4A5H7"/>
<comment type="caution">
    <text evidence="5">The sequence shown here is derived from an EMBL/GenBank/DDBJ whole genome shotgun (WGS) entry which is preliminary data.</text>
</comment>
<keyword evidence="2" id="KW-0408">Iron</keyword>
<dbReference type="PANTHER" id="PTHR43063:SF1">
    <property type="entry name" value="4FE-4S CLUSTER CONTAINING PARA FAMILY ATPASE PROTEIN"/>
    <property type="match status" value="1"/>
</dbReference>
<reference evidence="5 6" key="1">
    <citation type="submission" date="2018-05" db="EMBL/GenBank/DDBJ databases">
        <title>Marinifilum breve JC075T sp. nov., a marine bacterium isolated from Yongle Blue Hole in the South China Sea.</title>
        <authorList>
            <person name="Fu T."/>
        </authorList>
    </citation>
    <scope>NUCLEOTIDE SEQUENCE [LARGE SCALE GENOMIC DNA]</scope>
    <source>
        <strain evidence="5 6">JC075</strain>
    </source>
</reference>
<dbReference type="Pfam" id="PF01656">
    <property type="entry name" value="CbiA"/>
    <property type="match status" value="1"/>
</dbReference>
<dbReference type="Gene3D" id="3.40.50.300">
    <property type="entry name" value="P-loop containing nucleotide triphosphate hydrolases"/>
    <property type="match status" value="1"/>
</dbReference>
<dbReference type="Proteomes" id="UP000248079">
    <property type="component" value="Unassembled WGS sequence"/>
</dbReference>
<dbReference type="OrthoDB" id="9778602at2"/>
<name>A0A2V4A5H7_9BACT</name>
<evidence type="ECO:0000259" key="4">
    <source>
        <dbReference type="PROSITE" id="PS51379"/>
    </source>
</evidence>
<feature type="domain" description="4Fe-4S ferredoxin-type" evidence="4">
    <location>
        <begin position="65"/>
        <end position="94"/>
    </location>
</feature>
<proteinExistence type="predicted"/>